<dbReference type="GO" id="GO:0005886">
    <property type="term" value="C:plasma membrane"/>
    <property type="evidence" value="ECO:0007669"/>
    <property type="project" value="UniProtKB-SubCell"/>
</dbReference>
<dbReference type="OrthoDB" id="6252479at2759"/>
<keyword evidence="2" id="KW-1133">Transmembrane helix</keyword>
<evidence type="ECO:0000256" key="3">
    <source>
        <dbReference type="PROSITE-ProRule" id="PRU00043"/>
    </source>
</evidence>
<dbReference type="EMBL" id="GDQN01002731">
    <property type="protein sequence ID" value="JAT88323.1"/>
    <property type="molecule type" value="Transcribed_RNA"/>
</dbReference>
<feature type="non-terminal residue" evidence="5">
    <location>
        <position position="1"/>
    </location>
</feature>
<organism evidence="5">
    <name type="scientific">Pectinophora gossypiella</name>
    <name type="common">Cotton pink bollworm</name>
    <name type="synonym">Depressaria gossypiella</name>
    <dbReference type="NCBI Taxonomy" id="13191"/>
    <lineage>
        <taxon>Eukaryota</taxon>
        <taxon>Metazoa</taxon>
        <taxon>Ecdysozoa</taxon>
        <taxon>Arthropoda</taxon>
        <taxon>Hexapoda</taxon>
        <taxon>Insecta</taxon>
        <taxon>Pterygota</taxon>
        <taxon>Neoptera</taxon>
        <taxon>Endopterygota</taxon>
        <taxon>Lepidoptera</taxon>
        <taxon>Glossata</taxon>
        <taxon>Ditrysia</taxon>
        <taxon>Gelechioidea</taxon>
        <taxon>Gelechiidae</taxon>
        <taxon>Apatetrinae</taxon>
        <taxon>Pectinophora</taxon>
    </lineage>
</organism>
<evidence type="ECO:0000256" key="1">
    <source>
        <dbReference type="ARBA" id="ARBA00022692"/>
    </source>
</evidence>
<dbReference type="InterPro" id="IPR015919">
    <property type="entry name" value="Cadherin-like_sf"/>
</dbReference>
<dbReference type="Gene3D" id="2.60.40.60">
    <property type="entry name" value="Cadherins"/>
    <property type="match status" value="2"/>
</dbReference>
<feature type="domain" description="Cadherin" evidence="4">
    <location>
        <begin position="3"/>
        <end position="71"/>
    </location>
</feature>
<gene>
    <name evidence="5" type="ORF">g.17469</name>
</gene>
<name>A0A1E1WMS3_PECGO</name>
<dbReference type="Pfam" id="PF00028">
    <property type="entry name" value="Cadherin"/>
    <property type="match status" value="1"/>
</dbReference>
<dbReference type="AlphaFoldDB" id="A0A1E1WMS3"/>
<evidence type="ECO:0000313" key="5">
    <source>
        <dbReference type="EMBL" id="JAT88323.1"/>
    </source>
</evidence>
<reference evidence="5" key="1">
    <citation type="submission" date="2015-09" db="EMBL/GenBank/DDBJ databases">
        <title>De novo assembly of Pectinophora gossypiella (Pink Bollworm) gut transcriptome.</title>
        <authorList>
            <person name="Tassone E.E."/>
        </authorList>
    </citation>
    <scope>NUCLEOTIDE SEQUENCE</scope>
</reference>
<evidence type="ECO:0000259" key="4">
    <source>
        <dbReference type="PROSITE" id="PS50268"/>
    </source>
</evidence>
<dbReference type="CDD" id="cd11304">
    <property type="entry name" value="Cadherin_repeat"/>
    <property type="match status" value="2"/>
</dbReference>
<dbReference type="GO" id="GO:0005509">
    <property type="term" value="F:calcium ion binding"/>
    <property type="evidence" value="ECO:0007669"/>
    <property type="project" value="UniProtKB-UniRule"/>
</dbReference>
<dbReference type="PANTHER" id="PTHR24026">
    <property type="entry name" value="FAT ATYPICAL CADHERIN-RELATED"/>
    <property type="match status" value="1"/>
</dbReference>
<sequence>DPLYYSIVGGDERQEFYIGRSDGSLMLARRLLWERQPRYQLNISVSDGAHTVTTLVNITVINDANEAGVSFSREEYIVEAEESVRVGEALAALQAHGATRLLYGIHAARAPASLELFRLHELTGVLELAQPLDRESCALHELTV</sequence>
<dbReference type="SUPFAM" id="SSF49313">
    <property type="entry name" value="Cadherin-like"/>
    <property type="match status" value="2"/>
</dbReference>
<proteinExistence type="predicted"/>
<evidence type="ECO:0000256" key="2">
    <source>
        <dbReference type="ARBA" id="ARBA00022989"/>
    </source>
</evidence>
<dbReference type="PANTHER" id="PTHR24026:SF126">
    <property type="entry name" value="PROTOCADHERIN FAT 4"/>
    <property type="match status" value="1"/>
</dbReference>
<feature type="domain" description="Cadherin" evidence="4">
    <location>
        <begin position="72"/>
        <end position="144"/>
    </location>
</feature>
<keyword evidence="3" id="KW-0106">Calcium</keyword>
<dbReference type="InterPro" id="IPR002126">
    <property type="entry name" value="Cadherin-like_dom"/>
</dbReference>
<accession>A0A1E1WMS3</accession>
<dbReference type="GO" id="GO:0007156">
    <property type="term" value="P:homophilic cell adhesion via plasma membrane adhesion molecules"/>
    <property type="evidence" value="ECO:0007669"/>
    <property type="project" value="InterPro"/>
</dbReference>
<keyword evidence="2" id="KW-0472">Membrane</keyword>
<keyword evidence="1" id="KW-0812">Transmembrane</keyword>
<dbReference type="PROSITE" id="PS50268">
    <property type="entry name" value="CADHERIN_2"/>
    <property type="match status" value="2"/>
</dbReference>
<feature type="non-terminal residue" evidence="5">
    <location>
        <position position="144"/>
    </location>
</feature>
<protein>
    <recommendedName>
        <fullName evidence="4">Cadherin domain-containing protein</fullName>
    </recommendedName>
</protein>